<dbReference type="Pfam" id="PF13480">
    <property type="entry name" value="Acetyltransf_6"/>
    <property type="match status" value="1"/>
</dbReference>
<sequence>MTILTTVDTRKTWSVEVRGDDAALHRLGAEWDDLVDRCAAATPFQSHAWLASWWRAYGTPGRLRLVLVRLDGRLVAAAALQRRRRLSCDVLTPVGGALSDFVDVLVDDAVAEPATRQLADALASVPGWHVLDFPETRPDAVAGTSLRDVWPGRHHAVPASRCFELPASEMEDLVAALPTHTRKTVRRRINQIRKLGLDVRTVAAEDSDRAVADLLALHAKQWQGRAVNPEHVHDDFAGHLTAAARPMIRDGRAEIVEFRLAGRLVASSLAVIGGGLMGGYLYGAEPELRDRVDILTLLLGETVPSAHRRGCTTFSMLRGTEPYKLRWRPRESANQRVMFSRTGSPRAVAYTGAVRTGRAAIRAAKRHLPWLRSLRDRARRVPAAITVRRKGGSGHG</sequence>
<dbReference type="InterPro" id="IPR038740">
    <property type="entry name" value="BioF2-like_GNAT_dom"/>
</dbReference>
<dbReference type="Proteomes" id="UP000482960">
    <property type="component" value="Unassembled WGS sequence"/>
</dbReference>
<keyword evidence="3" id="KW-1185">Reference proteome</keyword>
<reference evidence="2 3" key="1">
    <citation type="submission" date="2020-03" db="EMBL/GenBank/DDBJ databases">
        <title>Whole genome shotgun sequence of Phytohabitans rumicis NBRC 108638.</title>
        <authorList>
            <person name="Komaki H."/>
            <person name="Tamura T."/>
        </authorList>
    </citation>
    <scope>NUCLEOTIDE SEQUENCE [LARGE SCALE GENOMIC DNA]</scope>
    <source>
        <strain evidence="2 3">NBRC 108638</strain>
    </source>
</reference>
<keyword evidence="2" id="KW-0808">Transferase</keyword>
<evidence type="ECO:0000259" key="1">
    <source>
        <dbReference type="Pfam" id="PF13480"/>
    </source>
</evidence>
<feature type="domain" description="BioF2-like acetyltransferase" evidence="1">
    <location>
        <begin position="180"/>
        <end position="324"/>
    </location>
</feature>
<name>A0A6V8KZK8_9ACTN</name>
<dbReference type="GO" id="GO:0016740">
    <property type="term" value="F:transferase activity"/>
    <property type="evidence" value="ECO:0007669"/>
    <property type="project" value="UniProtKB-KW"/>
</dbReference>
<dbReference type="RefSeq" id="WP_173074111.1">
    <property type="nucleotide sequence ID" value="NZ_BAABJB010000016.1"/>
</dbReference>
<dbReference type="InterPro" id="IPR016181">
    <property type="entry name" value="Acyl_CoA_acyltransferase"/>
</dbReference>
<reference evidence="2 3" key="2">
    <citation type="submission" date="2020-03" db="EMBL/GenBank/DDBJ databases">
        <authorList>
            <person name="Ichikawa N."/>
            <person name="Kimura A."/>
            <person name="Kitahashi Y."/>
            <person name="Uohara A."/>
        </authorList>
    </citation>
    <scope>NUCLEOTIDE SEQUENCE [LARGE SCALE GENOMIC DNA]</scope>
    <source>
        <strain evidence="2 3">NBRC 108638</strain>
    </source>
</reference>
<evidence type="ECO:0000313" key="3">
    <source>
        <dbReference type="Proteomes" id="UP000482960"/>
    </source>
</evidence>
<dbReference type="AlphaFoldDB" id="A0A6V8KZK8"/>
<organism evidence="2 3">
    <name type="scientific">Phytohabitans rumicis</name>
    <dbReference type="NCBI Taxonomy" id="1076125"/>
    <lineage>
        <taxon>Bacteria</taxon>
        <taxon>Bacillati</taxon>
        <taxon>Actinomycetota</taxon>
        <taxon>Actinomycetes</taxon>
        <taxon>Micromonosporales</taxon>
        <taxon>Micromonosporaceae</taxon>
    </lineage>
</organism>
<proteinExistence type="predicted"/>
<dbReference type="SUPFAM" id="SSF55729">
    <property type="entry name" value="Acyl-CoA N-acyltransferases (Nat)"/>
    <property type="match status" value="1"/>
</dbReference>
<dbReference type="Gene3D" id="3.40.630.30">
    <property type="match status" value="1"/>
</dbReference>
<gene>
    <name evidence="2" type="ORF">Prum_008780</name>
</gene>
<comment type="caution">
    <text evidence="2">The sequence shown here is derived from an EMBL/GenBank/DDBJ whole genome shotgun (WGS) entry which is preliminary data.</text>
</comment>
<evidence type="ECO:0000313" key="2">
    <source>
        <dbReference type="EMBL" id="GFJ87236.1"/>
    </source>
</evidence>
<dbReference type="EMBL" id="BLPG01000001">
    <property type="protein sequence ID" value="GFJ87236.1"/>
    <property type="molecule type" value="Genomic_DNA"/>
</dbReference>
<protein>
    <submittedName>
        <fullName evidence="2">Glycosyl transferase family 1</fullName>
    </submittedName>
</protein>
<accession>A0A6V8KZK8</accession>